<dbReference type="InterPro" id="IPR050624">
    <property type="entry name" value="HTH-type_Tx_Regulator"/>
</dbReference>
<dbReference type="Gene3D" id="1.10.357.10">
    <property type="entry name" value="Tetracycline Repressor, domain 2"/>
    <property type="match status" value="1"/>
</dbReference>
<dbReference type="Pfam" id="PF14278">
    <property type="entry name" value="TetR_C_8"/>
    <property type="match status" value="1"/>
</dbReference>
<dbReference type="InterPro" id="IPR039532">
    <property type="entry name" value="TetR_C_Firmicutes"/>
</dbReference>
<proteinExistence type="predicted"/>
<evidence type="ECO:0000313" key="4">
    <source>
        <dbReference type="EMBL" id="SEL91279.1"/>
    </source>
</evidence>
<dbReference type="GO" id="GO:0003677">
    <property type="term" value="F:DNA binding"/>
    <property type="evidence" value="ECO:0007669"/>
    <property type="project" value="UniProtKB-UniRule"/>
</dbReference>
<accession>A0A1H7U3C9</accession>
<evidence type="ECO:0000313" key="5">
    <source>
        <dbReference type="Proteomes" id="UP000182764"/>
    </source>
</evidence>
<gene>
    <name evidence="4" type="ORF">SAMN04487839_101198</name>
</gene>
<dbReference type="InterPro" id="IPR009057">
    <property type="entry name" value="Homeodomain-like_sf"/>
</dbReference>
<dbReference type="PANTHER" id="PTHR43479:SF11">
    <property type="entry name" value="ACREF_ENVCD OPERON REPRESSOR-RELATED"/>
    <property type="match status" value="1"/>
</dbReference>
<evidence type="ECO:0000256" key="1">
    <source>
        <dbReference type="ARBA" id="ARBA00023125"/>
    </source>
</evidence>
<name>A0A1H7U3C9_9STRE</name>
<dbReference type="AlphaFoldDB" id="A0A1H7U3C9"/>
<keyword evidence="1 2" id="KW-0238">DNA-binding</keyword>
<feature type="domain" description="HTH tetR-type" evidence="3">
    <location>
        <begin position="5"/>
        <end position="65"/>
    </location>
</feature>
<dbReference type="InterPro" id="IPR001647">
    <property type="entry name" value="HTH_TetR"/>
</dbReference>
<dbReference type="SUPFAM" id="SSF46689">
    <property type="entry name" value="Homeodomain-like"/>
    <property type="match status" value="1"/>
</dbReference>
<dbReference type="Proteomes" id="UP000182764">
    <property type="component" value="Unassembled WGS sequence"/>
</dbReference>
<sequence length="186" mass="22033">MVRHESAKLKLQQALILLLDSETFDHITVSKICQQATVNRSTFYSYYSNQYELLEDAYDYLTSLFITEFEQYQADFNVTDETRFIDDAYLIPYLTFVKDHQRIYKIYLEHEHDFHHKERFDRLVSHVFKPSYYAHGVTNKVKMTYMASFFLAGITQVIRGWISNGCSDDISFISEIIQTCIPNEDK</sequence>
<dbReference type="PROSITE" id="PS50977">
    <property type="entry name" value="HTH_TETR_2"/>
    <property type="match status" value="1"/>
</dbReference>
<dbReference type="RefSeq" id="WP_074595515.1">
    <property type="nucleotide sequence ID" value="NZ_FNUH01000002.1"/>
</dbReference>
<dbReference type="PANTHER" id="PTHR43479">
    <property type="entry name" value="ACREF/ENVCD OPERON REPRESSOR-RELATED"/>
    <property type="match status" value="1"/>
</dbReference>
<organism evidence="4 5">
    <name type="scientific">Streptococcus gallolyticus</name>
    <dbReference type="NCBI Taxonomy" id="315405"/>
    <lineage>
        <taxon>Bacteria</taxon>
        <taxon>Bacillati</taxon>
        <taxon>Bacillota</taxon>
        <taxon>Bacilli</taxon>
        <taxon>Lactobacillales</taxon>
        <taxon>Streptococcaceae</taxon>
        <taxon>Streptococcus</taxon>
    </lineage>
</organism>
<protein>
    <submittedName>
        <fullName evidence="4">Transcriptional regulator, TetR family</fullName>
    </submittedName>
</protein>
<reference evidence="4 5" key="1">
    <citation type="submission" date="2016-10" db="EMBL/GenBank/DDBJ databases">
        <authorList>
            <person name="de Groot N.N."/>
        </authorList>
    </citation>
    <scope>NUCLEOTIDE SEQUENCE [LARGE SCALE GENOMIC DNA]</scope>
    <source>
        <strain evidence="4 5">VTM1R29</strain>
    </source>
</reference>
<feature type="DNA-binding region" description="H-T-H motif" evidence="2">
    <location>
        <begin position="28"/>
        <end position="47"/>
    </location>
</feature>
<dbReference type="EMBL" id="FOBM01000001">
    <property type="protein sequence ID" value="SEL91279.1"/>
    <property type="molecule type" value="Genomic_DNA"/>
</dbReference>
<evidence type="ECO:0000256" key="2">
    <source>
        <dbReference type="PROSITE-ProRule" id="PRU00335"/>
    </source>
</evidence>
<evidence type="ECO:0000259" key="3">
    <source>
        <dbReference type="PROSITE" id="PS50977"/>
    </source>
</evidence>